<feature type="transmembrane region" description="Helical" evidence="8">
    <location>
        <begin position="268"/>
        <end position="288"/>
    </location>
</feature>
<evidence type="ECO:0000256" key="4">
    <source>
        <dbReference type="ARBA" id="ARBA00022989"/>
    </source>
</evidence>
<dbReference type="OrthoDB" id="5211at2759"/>
<dbReference type="OMA" id="MVWDRDI"/>
<gene>
    <name evidence="9" type="primary">Contig12139.g12974</name>
    <name evidence="9" type="ORF">STYLEM_20432</name>
</gene>
<name>A0A078BA31_STYLE</name>
<dbReference type="GO" id="GO:0008495">
    <property type="term" value="F:protoheme IX farnesyltransferase activity"/>
    <property type="evidence" value="ECO:0007669"/>
    <property type="project" value="InterPro"/>
</dbReference>
<dbReference type="Gene3D" id="1.10.357.140">
    <property type="entry name" value="UbiA prenyltransferase"/>
    <property type="match status" value="1"/>
</dbReference>
<feature type="transmembrane region" description="Helical" evidence="8">
    <location>
        <begin position="199"/>
        <end position="219"/>
    </location>
</feature>
<dbReference type="PANTHER" id="PTHR43448">
    <property type="entry name" value="PROTOHEME IX FARNESYLTRANSFERASE, MITOCHONDRIAL"/>
    <property type="match status" value="1"/>
</dbReference>
<protein>
    <recommendedName>
        <fullName evidence="7">Heme O synthase</fullName>
    </recommendedName>
</protein>
<keyword evidence="3 8" id="KW-0812">Transmembrane</keyword>
<evidence type="ECO:0000256" key="1">
    <source>
        <dbReference type="ARBA" id="ARBA00004141"/>
    </source>
</evidence>
<feature type="transmembrane region" description="Helical" evidence="8">
    <location>
        <begin position="225"/>
        <end position="247"/>
    </location>
</feature>
<organism evidence="9 10">
    <name type="scientific">Stylonychia lemnae</name>
    <name type="common">Ciliate</name>
    <dbReference type="NCBI Taxonomy" id="5949"/>
    <lineage>
        <taxon>Eukaryota</taxon>
        <taxon>Sar</taxon>
        <taxon>Alveolata</taxon>
        <taxon>Ciliophora</taxon>
        <taxon>Intramacronucleata</taxon>
        <taxon>Spirotrichea</taxon>
        <taxon>Stichotrichia</taxon>
        <taxon>Sporadotrichida</taxon>
        <taxon>Oxytrichidae</taxon>
        <taxon>Stylonychinae</taxon>
        <taxon>Stylonychia</taxon>
    </lineage>
</organism>
<dbReference type="AlphaFoldDB" id="A0A078BA31"/>
<keyword evidence="10" id="KW-1185">Reference proteome</keyword>
<evidence type="ECO:0000256" key="2">
    <source>
        <dbReference type="ARBA" id="ARBA00022679"/>
    </source>
</evidence>
<feature type="transmembrane region" description="Helical" evidence="8">
    <location>
        <begin position="168"/>
        <end position="187"/>
    </location>
</feature>
<dbReference type="GO" id="GO:0005739">
    <property type="term" value="C:mitochondrion"/>
    <property type="evidence" value="ECO:0007669"/>
    <property type="project" value="TreeGrafter"/>
</dbReference>
<dbReference type="CDD" id="cd13957">
    <property type="entry name" value="PT_UbiA_Cox10"/>
    <property type="match status" value="1"/>
</dbReference>
<dbReference type="InterPro" id="IPR000537">
    <property type="entry name" value="UbiA_prenyltransferase"/>
</dbReference>
<proteinExistence type="predicted"/>
<keyword evidence="4 8" id="KW-1133">Transmembrane helix</keyword>
<dbReference type="InterPro" id="IPR006369">
    <property type="entry name" value="Protohaem_IX_farnesylTrfase"/>
</dbReference>
<comment type="subcellular location">
    <subcellularLocation>
        <location evidence="1">Membrane</location>
        <topology evidence="1">Multi-pass membrane protein</topology>
    </subcellularLocation>
</comment>
<evidence type="ECO:0000256" key="6">
    <source>
        <dbReference type="ARBA" id="ARBA00023136"/>
    </source>
</evidence>
<dbReference type="InterPro" id="IPR044878">
    <property type="entry name" value="UbiA_sf"/>
</dbReference>
<evidence type="ECO:0000313" key="10">
    <source>
        <dbReference type="Proteomes" id="UP000039865"/>
    </source>
</evidence>
<dbReference type="GO" id="GO:0016020">
    <property type="term" value="C:membrane"/>
    <property type="evidence" value="ECO:0007669"/>
    <property type="project" value="UniProtKB-SubCell"/>
</dbReference>
<sequence>MAFLINSKQQRVLRQTLLKSYLSSSSNGQREQMVLYRNLARAFSGQVKEQKIIDTNQVRKVKKVFKDEFMELTKFKLSMLNSMASYTMFLFHAPLAGVGLIPSLTFLFATQTIAMSTQCFGQVKEAHQDSMMVRTHNRPIPKGTISSKSGCMIGTGLSVASFLAYSQFAPYTWIVSNSIWFSYLCIYLPMKQTSPWNTFWGAIVGALPPLIGSMAQLGTPFSTEALLLSAYIFSWQFPHFYGILYENKDDYKKAGFKMISNEDPKGKQAFYQISACSIFNTIVPLGMYSTGMISPVFLAPFYVYQAKYLISVWDFKVKEASPQSAKKLKKEAYMPFIVLLLGFMASTGYNRYKKRSENEVLNTTKPINENSLA</sequence>
<reference evidence="9 10" key="1">
    <citation type="submission" date="2014-06" db="EMBL/GenBank/DDBJ databases">
        <authorList>
            <person name="Swart Estienne"/>
        </authorList>
    </citation>
    <scope>NUCLEOTIDE SEQUENCE [LARGE SCALE GENOMIC DNA]</scope>
    <source>
        <strain evidence="9 10">130c</strain>
    </source>
</reference>
<evidence type="ECO:0000256" key="8">
    <source>
        <dbReference type="SAM" id="Phobius"/>
    </source>
</evidence>
<dbReference type="EMBL" id="CCKQ01019258">
    <property type="protein sequence ID" value="CDW91279.1"/>
    <property type="molecule type" value="Genomic_DNA"/>
</dbReference>
<dbReference type="Proteomes" id="UP000039865">
    <property type="component" value="Unassembled WGS sequence"/>
</dbReference>
<dbReference type="PANTHER" id="PTHR43448:SF2">
    <property type="entry name" value="PROTOHEME IX FARNESYLTRANSFERASE, MITOCHONDRIAL"/>
    <property type="match status" value="1"/>
</dbReference>
<feature type="transmembrane region" description="Helical" evidence="8">
    <location>
        <begin position="332"/>
        <end position="349"/>
    </location>
</feature>
<accession>A0A078BA31</accession>
<evidence type="ECO:0000313" key="9">
    <source>
        <dbReference type="EMBL" id="CDW91279.1"/>
    </source>
</evidence>
<dbReference type="GO" id="GO:0006784">
    <property type="term" value="P:heme A biosynthetic process"/>
    <property type="evidence" value="ECO:0007669"/>
    <property type="project" value="TreeGrafter"/>
</dbReference>
<keyword evidence="2 9" id="KW-0808">Transferase</keyword>
<feature type="transmembrane region" description="Helical" evidence="8">
    <location>
        <begin position="86"/>
        <end position="108"/>
    </location>
</feature>
<keyword evidence="5" id="KW-0350">Heme biosynthesis</keyword>
<dbReference type="InParanoid" id="A0A078BA31"/>
<evidence type="ECO:0000256" key="7">
    <source>
        <dbReference type="ARBA" id="ARBA00030253"/>
    </source>
</evidence>
<evidence type="ECO:0000256" key="3">
    <source>
        <dbReference type="ARBA" id="ARBA00022692"/>
    </source>
</evidence>
<dbReference type="Pfam" id="PF01040">
    <property type="entry name" value="UbiA"/>
    <property type="match status" value="1"/>
</dbReference>
<evidence type="ECO:0000256" key="5">
    <source>
        <dbReference type="ARBA" id="ARBA00023133"/>
    </source>
</evidence>
<dbReference type="FunCoup" id="A0A078BA31">
    <property type="interactions" value="70"/>
</dbReference>
<keyword evidence="6 8" id="KW-0472">Membrane</keyword>